<gene>
    <name evidence="1" type="ORF">NPIL_669091</name>
</gene>
<evidence type="ECO:0000313" key="1">
    <source>
        <dbReference type="EMBL" id="GFS32566.1"/>
    </source>
</evidence>
<comment type="caution">
    <text evidence="1">The sequence shown here is derived from an EMBL/GenBank/DDBJ whole genome shotgun (WGS) entry which is preliminary data.</text>
</comment>
<proteinExistence type="predicted"/>
<evidence type="ECO:0000313" key="2">
    <source>
        <dbReference type="Proteomes" id="UP000887013"/>
    </source>
</evidence>
<dbReference type="EMBL" id="BMAW01042091">
    <property type="protein sequence ID" value="GFS32566.1"/>
    <property type="molecule type" value="Genomic_DNA"/>
</dbReference>
<name>A0A8X6K966_NEPPI</name>
<accession>A0A8X6K966</accession>
<dbReference type="Proteomes" id="UP000887013">
    <property type="component" value="Unassembled WGS sequence"/>
</dbReference>
<keyword evidence="2" id="KW-1185">Reference proteome</keyword>
<protein>
    <submittedName>
        <fullName evidence="1">Uncharacterized protein</fullName>
    </submittedName>
</protein>
<reference evidence="1" key="1">
    <citation type="submission" date="2020-08" db="EMBL/GenBank/DDBJ databases">
        <title>Multicomponent nature underlies the extraordinary mechanical properties of spider dragline silk.</title>
        <authorList>
            <person name="Kono N."/>
            <person name="Nakamura H."/>
            <person name="Mori M."/>
            <person name="Yoshida Y."/>
            <person name="Ohtoshi R."/>
            <person name="Malay A.D."/>
            <person name="Moran D.A.P."/>
            <person name="Tomita M."/>
            <person name="Numata K."/>
            <person name="Arakawa K."/>
        </authorList>
    </citation>
    <scope>NUCLEOTIDE SEQUENCE</scope>
</reference>
<sequence length="86" mass="9859">MAKRTERSLSQDIGSLCFYEDKGVSLKSLGVFQIDSIVFFFKITSLASSAENEVFVLFDVDSRHYGHFNLCSSGRWFWMSRTSGRM</sequence>
<organism evidence="1 2">
    <name type="scientific">Nephila pilipes</name>
    <name type="common">Giant wood spider</name>
    <name type="synonym">Nephila maculata</name>
    <dbReference type="NCBI Taxonomy" id="299642"/>
    <lineage>
        <taxon>Eukaryota</taxon>
        <taxon>Metazoa</taxon>
        <taxon>Ecdysozoa</taxon>
        <taxon>Arthropoda</taxon>
        <taxon>Chelicerata</taxon>
        <taxon>Arachnida</taxon>
        <taxon>Araneae</taxon>
        <taxon>Araneomorphae</taxon>
        <taxon>Entelegynae</taxon>
        <taxon>Araneoidea</taxon>
        <taxon>Nephilidae</taxon>
        <taxon>Nephila</taxon>
    </lineage>
</organism>
<dbReference type="AlphaFoldDB" id="A0A8X6K966"/>